<keyword evidence="6" id="KW-1185">Reference proteome</keyword>
<accession>A1CMK2</accession>
<dbReference type="SMART" id="SM01328">
    <property type="entry name" value="zf-3CxxC"/>
    <property type="match status" value="1"/>
</dbReference>
<dbReference type="AlphaFoldDB" id="A1CMK2"/>
<organism evidence="5 6">
    <name type="scientific">Aspergillus clavatus (strain ATCC 1007 / CBS 513.65 / DSM 816 / NCTC 3887 / NRRL 1 / QM 1276 / 107)</name>
    <dbReference type="NCBI Taxonomy" id="344612"/>
    <lineage>
        <taxon>Eukaryota</taxon>
        <taxon>Fungi</taxon>
        <taxon>Dikarya</taxon>
        <taxon>Ascomycota</taxon>
        <taxon>Pezizomycotina</taxon>
        <taxon>Eurotiomycetes</taxon>
        <taxon>Eurotiomycetidae</taxon>
        <taxon>Eurotiales</taxon>
        <taxon>Aspergillaceae</taxon>
        <taxon>Aspergillus</taxon>
        <taxon>Aspergillus subgen. Fumigati</taxon>
    </lineage>
</organism>
<dbReference type="GeneID" id="4702388"/>
<dbReference type="OrthoDB" id="8121437at2759"/>
<keyword evidence="2" id="KW-0863">Zinc-finger</keyword>
<dbReference type="eggNOG" id="ENOG502SPG4">
    <property type="taxonomic scope" value="Eukaryota"/>
</dbReference>
<evidence type="ECO:0000313" key="6">
    <source>
        <dbReference type="Proteomes" id="UP000006701"/>
    </source>
</evidence>
<dbReference type="GO" id="GO:0008270">
    <property type="term" value="F:zinc ion binding"/>
    <property type="evidence" value="ECO:0007669"/>
    <property type="project" value="UniProtKB-KW"/>
</dbReference>
<dbReference type="HOGENOM" id="CLU_089692_1_0_1"/>
<keyword evidence="1" id="KW-0479">Metal-binding</keyword>
<dbReference type="KEGG" id="act:ACLA_097270"/>
<dbReference type="OMA" id="KWNGVEM"/>
<dbReference type="VEuPathDB" id="FungiDB:ACLA_097270"/>
<feature type="domain" description="3CxxC-type" evidence="4">
    <location>
        <begin position="51"/>
        <end position="149"/>
    </location>
</feature>
<gene>
    <name evidence="5" type="ORF">ACLA_097270</name>
</gene>
<evidence type="ECO:0000313" key="5">
    <source>
        <dbReference type="EMBL" id="EAW08789.1"/>
    </source>
</evidence>
<dbReference type="InterPro" id="IPR027377">
    <property type="entry name" value="ZAR1/RTP1-5-like_Znf-3CxxC"/>
</dbReference>
<proteinExistence type="predicted"/>
<reference evidence="5 6" key="1">
    <citation type="journal article" date="2008" name="PLoS Genet.">
        <title>Genomic islands in the pathogenic filamentous fungus Aspergillus fumigatus.</title>
        <authorList>
            <person name="Fedorova N.D."/>
            <person name="Khaldi N."/>
            <person name="Joardar V.S."/>
            <person name="Maiti R."/>
            <person name="Amedeo P."/>
            <person name="Anderson M.J."/>
            <person name="Crabtree J."/>
            <person name="Silva J.C."/>
            <person name="Badger J.H."/>
            <person name="Albarraq A."/>
            <person name="Angiuoli S."/>
            <person name="Bussey H."/>
            <person name="Bowyer P."/>
            <person name="Cotty P.J."/>
            <person name="Dyer P.S."/>
            <person name="Egan A."/>
            <person name="Galens K."/>
            <person name="Fraser-Liggett C.M."/>
            <person name="Haas B.J."/>
            <person name="Inman J.M."/>
            <person name="Kent R."/>
            <person name="Lemieux S."/>
            <person name="Malavazi I."/>
            <person name="Orvis J."/>
            <person name="Roemer T."/>
            <person name="Ronning C.M."/>
            <person name="Sundaram J.P."/>
            <person name="Sutton G."/>
            <person name="Turner G."/>
            <person name="Venter J.C."/>
            <person name="White O.R."/>
            <person name="Whitty B.R."/>
            <person name="Youngman P."/>
            <person name="Wolfe K.H."/>
            <person name="Goldman G.H."/>
            <person name="Wortman J.R."/>
            <person name="Jiang B."/>
            <person name="Denning D.W."/>
            <person name="Nierman W.C."/>
        </authorList>
    </citation>
    <scope>NUCLEOTIDE SEQUENCE [LARGE SCALE GENOMIC DNA]</scope>
    <source>
        <strain evidence="6">ATCC 1007 / CBS 513.65 / DSM 816 / NCTC 3887 / NRRL 1</strain>
    </source>
</reference>
<evidence type="ECO:0000259" key="4">
    <source>
        <dbReference type="SMART" id="SM01328"/>
    </source>
</evidence>
<evidence type="ECO:0000256" key="2">
    <source>
        <dbReference type="ARBA" id="ARBA00022771"/>
    </source>
</evidence>
<dbReference type="EMBL" id="DS027058">
    <property type="protein sequence ID" value="EAW08789.1"/>
    <property type="molecule type" value="Genomic_DNA"/>
</dbReference>
<protein>
    <recommendedName>
        <fullName evidence="4">3CxxC-type domain-containing protein</fullName>
    </recommendedName>
</protein>
<evidence type="ECO:0000256" key="1">
    <source>
        <dbReference type="ARBA" id="ARBA00022723"/>
    </source>
</evidence>
<dbReference type="RefSeq" id="XP_001270215.1">
    <property type="nucleotide sequence ID" value="XM_001270214.1"/>
</dbReference>
<evidence type="ECO:0000256" key="3">
    <source>
        <dbReference type="ARBA" id="ARBA00022833"/>
    </source>
</evidence>
<keyword evidence="3" id="KW-0862">Zinc</keyword>
<dbReference type="Pfam" id="PF13695">
    <property type="entry name" value="Zn_ribbon_3CxxC"/>
    <property type="match status" value="1"/>
</dbReference>
<sequence>MPSRKPKPQKSWSMHPSLHDDVARLLATENLSFSFHTVDDDRDCTEDYDTNIMGRFICRNRACSSKGWGSKKIAITIRMYPGEKYNARVYHQRCKDCNWLSRPILDASYADRVAYRIKKWQGIQMETPYFSGESKGPHNRDLCEGCRHGHCEMRDMAWFSRMRI</sequence>
<name>A1CMK2_ASPCL</name>
<dbReference type="Proteomes" id="UP000006701">
    <property type="component" value="Unassembled WGS sequence"/>
</dbReference>